<evidence type="ECO:0000313" key="5">
    <source>
        <dbReference type="Proteomes" id="UP001196765"/>
    </source>
</evidence>
<evidence type="ECO:0000313" key="4">
    <source>
        <dbReference type="EMBL" id="MBV3389083.1"/>
    </source>
</evidence>
<dbReference type="RefSeq" id="WP_217745161.1">
    <property type="nucleotide sequence ID" value="NZ_JAHOEI010000097.1"/>
</dbReference>
<proteinExistence type="predicted"/>
<accession>A0AAW4NA00</accession>
<sequence length="813" mass="90527">MKRLLHFQFLLVLLLALGYSPLQAKRITQWQAQQQAYSFWGKQMPQKAKAKSRAATTASPSDAYYVFNNDAGGFVIIAGDDAVTPVLGYTSTGSFDAENLPDGLKDLLKSYERQIAALGDNYVANRTATRAAFTGEKLLKTAEWNQYAPFNKYTPNNYVTGCVATAGAIVMKHHGYPAKGTGSHSYTWNGKTLTANFEHDYDWASMPAKYDGTNDAAFDGVARLMADLGVAVEMQYAKNGSGAYIGNMISALQKYFGYSKLTHLAYIYDMEAEAWNAKLRGEIDANRPILYSASDASAGGHSFIIDGYKDESFSVNWGWGGYCNGFYQIGALNPESAGKPTGDKYNIGQTAVIGLQPSDGKEKVSSLGFLKYDGLMQVLNMNITDVKKGQKFNVYSLPIANNGDHAFTGEVVVALMNAKGEIREIVCTDTFNEFKVGSYYPSYTFYSKSTVDAEPGDYLAIMAKENGSEEYIELYDPSYERMRLPATGYEPLTYEVKTILGEGASYKPAGAGWYNPTYKGKPILGTTHYYHLNIETGIAKYFVDLDGNTVENVKLGEEKANSFFGTKPVYTLEVKTYRSYQEKDTTINLMGAGMLKQALANGNPDYYVYRNIKVNGEIDKRDFDELASHKFKSIDLSGAKIVAYNYFDADMVPKYAFDSNTSLESFKMPAGVKELGFNAFRLTKLKEIDLPETIKEFGRNTFWGCSSLANVYIRHKEAPYWISWCVFANKGDVTRTLHLYPGSKAKYEAHQYTKNWIKYFDNVVEDLEPTGIHSVTLDKETGNKAIYDLNGRRITEAMKKGVYIKNGKKISAK</sequence>
<reference evidence="4" key="1">
    <citation type="submission" date="2021-06" db="EMBL/GenBank/DDBJ databases">
        <title>Collection of gut derived symbiotic bacterial strains cultured from healthy donors.</title>
        <authorList>
            <person name="Lin H."/>
            <person name="Littmann E."/>
            <person name="Pamer E.G."/>
        </authorList>
    </citation>
    <scope>NUCLEOTIDE SEQUENCE</scope>
    <source>
        <strain evidence="4">MSK.21.74</strain>
    </source>
</reference>
<feature type="active site" description="Nucleophile" evidence="1">
    <location>
        <position position="162"/>
    </location>
</feature>
<feature type="active site" description="Proton acceptor" evidence="1">
    <location>
        <position position="301"/>
    </location>
</feature>
<gene>
    <name evidence="4" type="ORF">KSW82_15255</name>
</gene>
<dbReference type="Pfam" id="PF13306">
    <property type="entry name" value="LRR_5"/>
    <property type="match status" value="1"/>
</dbReference>
<dbReference type="InterPro" id="IPR025896">
    <property type="entry name" value="Spi_Prtas-inh"/>
</dbReference>
<protein>
    <submittedName>
        <fullName evidence="4">C10 family peptidase</fullName>
    </submittedName>
</protein>
<dbReference type="InterPro" id="IPR026906">
    <property type="entry name" value="LRR_5"/>
</dbReference>
<evidence type="ECO:0000256" key="2">
    <source>
        <dbReference type="SAM" id="SignalP"/>
    </source>
</evidence>
<feature type="chain" id="PRO_5043856856" evidence="2">
    <location>
        <begin position="25"/>
        <end position="813"/>
    </location>
</feature>
<dbReference type="Pfam" id="PF13734">
    <property type="entry name" value="Inhibitor_I69"/>
    <property type="match status" value="1"/>
</dbReference>
<dbReference type="Pfam" id="PF01640">
    <property type="entry name" value="Peptidase_C10"/>
    <property type="match status" value="1"/>
</dbReference>
<dbReference type="GO" id="GO:0006508">
    <property type="term" value="P:proteolysis"/>
    <property type="evidence" value="ECO:0007669"/>
    <property type="project" value="InterPro"/>
</dbReference>
<dbReference type="GO" id="GO:0008234">
    <property type="term" value="F:cysteine-type peptidase activity"/>
    <property type="evidence" value="ECO:0007669"/>
    <property type="project" value="InterPro"/>
</dbReference>
<name>A0AAW4NA00_9BACT</name>
<evidence type="ECO:0000259" key="3">
    <source>
        <dbReference type="Pfam" id="PF13734"/>
    </source>
</evidence>
<dbReference type="Proteomes" id="UP001196765">
    <property type="component" value="Unassembled WGS sequence"/>
</dbReference>
<dbReference type="EMBL" id="JAHOEI010000097">
    <property type="protein sequence ID" value="MBV3389083.1"/>
    <property type="molecule type" value="Genomic_DNA"/>
</dbReference>
<keyword evidence="2" id="KW-0732">Signal</keyword>
<organism evidence="4 5">
    <name type="scientific">Segatella copri</name>
    <dbReference type="NCBI Taxonomy" id="165179"/>
    <lineage>
        <taxon>Bacteria</taxon>
        <taxon>Pseudomonadati</taxon>
        <taxon>Bacteroidota</taxon>
        <taxon>Bacteroidia</taxon>
        <taxon>Bacteroidales</taxon>
        <taxon>Prevotellaceae</taxon>
        <taxon>Segatella</taxon>
    </lineage>
</organism>
<feature type="signal peptide" evidence="2">
    <location>
        <begin position="1"/>
        <end position="24"/>
    </location>
</feature>
<dbReference type="AlphaFoldDB" id="A0AAW4NA00"/>
<evidence type="ECO:0000256" key="1">
    <source>
        <dbReference type="PIRSR" id="PIRSR600200-1"/>
    </source>
</evidence>
<dbReference type="InterPro" id="IPR000200">
    <property type="entry name" value="Peptidase_C10"/>
</dbReference>
<comment type="caution">
    <text evidence="4">The sequence shown here is derived from an EMBL/GenBank/DDBJ whole genome shotgun (WGS) entry which is preliminary data.</text>
</comment>
<feature type="domain" description="Spi protease inhibitor" evidence="3">
    <location>
        <begin position="24"/>
        <end position="115"/>
    </location>
</feature>